<sequence length="208" mass="22507">MPAVGTFRDGPSRPHTAGVTDAGTAPAQRWRVLVEGASDAAAVTTLAARLGRDLTGIAVVPMQGITNLRTHLRAAAADGLPAAGLYDAAEERVVRRTLVDLHSAALDPAALDPAAHHLFRCERDLEDELIRACTTDGVLDLLAERHDLDRFRAFQRQPFQRTRPLDAQLRRFIGTASGRKIAYGSLLAAVVPLERTPTPIRRLLDVVT</sequence>
<accession>A0A511YZ69</accession>
<organism evidence="3 4">
    <name type="scientific">Actinotalea fermentans</name>
    <dbReference type="NCBI Taxonomy" id="43671"/>
    <lineage>
        <taxon>Bacteria</taxon>
        <taxon>Bacillati</taxon>
        <taxon>Actinomycetota</taxon>
        <taxon>Actinomycetes</taxon>
        <taxon>Micrococcales</taxon>
        <taxon>Cellulomonadaceae</taxon>
        <taxon>Actinotalea</taxon>
    </lineage>
</organism>
<proteinExistence type="predicted"/>
<name>A0A511YZ69_9CELL</name>
<reference evidence="3 4" key="1">
    <citation type="submission" date="2019-07" db="EMBL/GenBank/DDBJ databases">
        <title>Whole genome shotgun sequence of Actinotalea fermentans NBRC 105374.</title>
        <authorList>
            <person name="Hosoyama A."/>
            <person name="Uohara A."/>
            <person name="Ohji S."/>
            <person name="Ichikawa N."/>
        </authorList>
    </citation>
    <scope>NUCLEOTIDE SEQUENCE [LARGE SCALE GENOMIC DNA]</scope>
    <source>
        <strain evidence="3 4">NBRC 105374</strain>
    </source>
</reference>
<dbReference type="Proteomes" id="UP000321484">
    <property type="component" value="Unassembled WGS sequence"/>
</dbReference>
<comment type="caution">
    <text evidence="3">The sequence shown here is derived from an EMBL/GenBank/DDBJ whole genome shotgun (WGS) entry which is preliminary data.</text>
</comment>
<feature type="region of interest" description="Disordered" evidence="1">
    <location>
        <begin position="1"/>
        <end position="24"/>
    </location>
</feature>
<gene>
    <name evidence="3" type="ORF">AFE02nite_22410</name>
</gene>
<feature type="domain" description="OLD protein-like TOPRIM" evidence="2">
    <location>
        <begin position="32"/>
        <end position="87"/>
    </location>
</feature>
<evidence type="ECO:0000313" key="3">
    <source>
        <dbReference type="EMBL" id="GEN80507.1"/>
    </source>
</evidence>
<evidence type="ECO:0000313" key="4">
    <source>
        <dbReference type="Proteomes" id="UP000321484"/>
    </source>
</evidence>
<evidence type="ECO:0000256" key="1">
    <source>
        <dbReference type="SAM" id="MobiDB-lite"/>
    </source>
</evidence>
<dbReference type="AlphaFoldDB" id="A0A511YZ69"/>
<dbReference type="InterPro" id="IPR034139">
    <property type="entry name" value="TOPRIM_OLD"/>
</dbReference>
<keyword evidence="4" id="KW-1185">Reference proteome</keyword>
<dbReference type="EMBL" id="BJYK01000008">
    <property type="protein sequence ID" value="GEN80507.1"/>
    <property type="molecule type" value="Genomic_DNA"/>
</dbReference>
<evidence type="ECO:0000259" key="2">
    <source>
        <dbReference type="Pfam" id="PF20469"/>
    </source>
</evidence>
<dbReference type="Pfam" id="PF20469">
    <property type="entry name" value="OLD-like_TOPRIM"/>
    <property type="match status" value="1"/>
</dbReference>
<protein>
    <recommendedName>
        <fullName evidence="2">OLD protein-like TOPRIM domain-containing protein</fullName>
    </recommendedName>
</protein>